<gene>
    <name evidence="1" type="ORF">NG743_25970</name>
</gene>
<accession>A0ABY5LVR0</accession>
<evidence type="ECO:0000313" key="1">
    <source>
        <dbReference type="EMBL" id="UUO15395.1"/>
    </source>
</evidence>
<reference evidence="1" key="1">
    <citation type="submission" date="2022-06" db="EMBL/GenBank/DDBJ databases">
        <title>Nostosin G and Spiroidesin B from the Cyanobacterium Dolichospermum sp. NIES-1697.</title>
        <authorList>
            <person name="Phan C.-S."/>
            <person name="Mehjabin J.J."/>
            <person name="Anas A.R.J."/>
            <person name="Hayasaka M."/>
            <person name="Onoki R."/>
            <person name="Wang J."/>
            <person name="Umezawa T."/>
            <person name="Washio K."/>
            <person name="Morikawa M."/>
            <person name="Okino T."/>
        </authorList>
    </citation>
    <scope>NUCLEOTIDE SEQUENCE</scope>
    <source>
        <strain evidence="1">NIES-1697</strain>
    </source>
</reference>
<dbReference type="EMBL" id="CP099464">
    <property type="protein sequence ID" value="UUO15395.1"/>
    <property type="molecule type" value="Genomic_DNA"/>
</dbReference>
<name>A0ABY5LVR0_9CYAN</name>
<sequence length="183" mass="20828">MTTDAEYQARITTYNWDDLIKLWSEIKTKKTSKFWDAGKALEYLVLRAFELDGADIAWPYSVTIQGKIVEQIDGVVYTNSLACLIECKDTTEEVNIEPIAKLRNQLLRRPATAIGSVFSRTGFTEATVTLTGFVAHQTILLWGGEEIEYSLEKKCICEFLVKKYRVCVQKCIPNYDVTTESFS</sequence>
<protein>
    <recommendedName>
        <fullName evidence="3">Restriction endonuclease type IV Mrr domain-containing protein</fullName>
    </recommendedName>
</protein>
<evidence type="ECO:0008006" key="3">
    <source>
        <dbReference type="Google" id="ProtNLM"/>
    </source>
</evidence>
<dbReference type="Proteomes" id="UP001057561">
    <property type="component" value="Chromosome"/>
</dbReference>
<dbReference type="InterPro" id="IPR011335">
    <property type="entry name" value="Restrct_endonuc-II-like"/>
</dbReference>
<proteinExistence type="predicted"/>
<organism evidence="1 2">
    <name type="scientific">Dolichospermum heterosporum TAC447</name>
    <dbReference type="NCBI Taxonomy" id="747523"/>
    <lineage>
        <taxon>Bacteria</taxon>
        <taxon>Bacillati</taxon>
        <taxon>Cyanobacteriota</taxon>
        <taxon>Cyanophyceae</taxon>
        <taxon>Nostocales</taxon>
        <taxon>Aphanizomenonaceae</taxon>
        <taxon>Dolichospermum</taxon>
        <taxon>Dolichospermum heterosporum</taxon>
    </lineage>
</organism>
<dbReference type="RefSeq" id="WP_257121183.1">
    <property type="nucleotide sequence ID" value="NZ_CP099464.1"/>
</dbReference>
<dbReference type="SUPFAM" id="SSF52980">
    <property type="entry name" value="Restriction endonuclease-like"/>
    <property type="match status" value="1"/>
</dbReference>
<keyword evidence="2" id="KW-1185">Reference proteome</keyword>
<evidence type="ECO:0000313" key="2">
    <source>
        <dbReference type="Proteomes" id="UP001057561"/>
    </source>
</evidence>